<accession>A0A7Y4P4X1</accession>
<sequence>MDIPDDFKETRPAEIKRIITEFPLACIVASTPEGITATHIPLVFKDDCTLVGHMAQKNSFQTNIPTGQEVLCIFTGPQGYISANYYPSKFIDHKKVPTWNYQVVHLYGNIQYITDTKAKLLALGLLTKQSEQKANGNKEWKMSDAPKDYLMEQLNHIIAFEIHISKCLAKSKLSQNRSQQDFLSVIHELQQRGENDLADSMQRLKRS</sequence>
<organism evidence="1 2">
    <name type="scientific">Pelistega europaea</name>
    <dbReference type="NCBI Taxonomy" id="106147"/>
    <lineage>
        <taxon>Bacteria</taxon>
        <taxon>Pseudomonadati</taxon>
        <taxon>Pseudomonadota</taxon>
        <taxon>Betaproteobacteria</taxon>
        <taxon>Burkholderiales</taxon>
        <taxon>Alcaligenaceae</taxon>
        <taxon>Pelistega</taxon>
    </lineage>
</organism>
<reference evidence="1 2" key="1">
    <citation type="submission" date="2020-05" db="EMBL/GenBank/DDBJ databases">
        <authorList>
            <person name="Niu N."/>
        </authorList>
    </citation>
    <scope>NUCLEOTIDE SEQUENCE [LARGE SCALE GENOMIC DNA]</scope>
    <source>
        <strain evidence="1 2">LMG10982</strain>
    </source>
</reference>
<dbReference type="PANTHER" id="PTHR35802:SF1">
    <property type="entry name" value="PROTEASE SYNTHASE AND SPORULATION PROTEIN PAI 2"/>
    <property type="match status" value="1"/>
</dbReference>
<dbReference type="SUPFAM" id="SSF50475">
    <property type="entry name" value="FMN-binding split barrel"/>
    <property type="match status" value="1"/>
</dbReference>
<keyword evidence="2" id="KW-1185">Reference proteome</keyword>
<dbReference type="Gene3D" id="2.30.110.10">
    <property type="entry name" value="Electron Transport, Fmn-binding Protein, Chain A"/>
    <property type="match status" value="1"/>
</dbReference>
<dbReference type="EMBL" id="JABGBO010000003">
    <property type="protein sequence ID" value="NOL49138.1"/>
    <property type="molecule type" value="Genomic_DNA"/>
</dbReference>
<dbReference type="Proteomes" id="UP000541421">
    <property type="component" value="Unassembled WGS sequence"/>
</dbReference>
<gene>
    <name evidence="1" type="ORF">HKX40_03135</name>
</gene>
<comment type="caution">
    <text evidence="1">The sequence shown here is derived from an EMBL/GenBank/DDBJ whole genome shotgun (WGS) entry which is preliminary data.</text>
</comment>
<dbReference type="InterPro" id="IPR012349">
    <property type="entry name" value="Split_barrel_FMN-bd"/>
</dbReference>
<dbReference type="PANTHER" id="PTHR35802">
    <property type="entry name" value="PROTEASE SYNTHASE AND SPORULATION PROTEIN PAI 2"/>
    <property type="match status" value="1"/>
</dbReference>
<evidence type="ECO:0000313" key="1">
    <source>
        <dbReference type="EMBL" id="NOL49138.1"/>
    </source>
</evidence>
<protein>
    <submittedName>
        <fullName evidence="1">FMN-binding negative transcriptional regulator</fullName>
    </submittedName>
</protein>
<dbReference type="Pfam" id="PF04299">
    <property type="entry name" value="FMN_bind_2"/>
    <property type="match status" value="1"/>
</dbReference>
<dbReference type="RefSeq" id="WP_171588116.1">
    <property type="nucleotide sequence ID" value="NZ_JABGBO010000003.1"/>
</dbReference>
<evidence type="ECO:0000313" key="2">
    <source>
        <dbReference type="Proteomes" id="UP000541421"/>
    </source>
</evidence>
<dbReference type="PIRSF" id="PIRSF010372">
    <property type="entry name" value="PaiB"/>
    <property type="match status" value="1"/>
</dbReference>
<dbReference type="InterPro" id="IPR007396">
    <property type="entry name" value="TR_PAI2-type"/>
</dbReference>
<proteinExistence type="predicted"/>
<dbReference type="AlphaFoldDB" id="A0A7Y4P4X1"/>
<name>A0A7Y4P4X1_9BURK</name>